<gene>
    <name evidence="2" type="ORF">ACFQ1M_01845</name>
</gene>
<reference evidence="3" key="1">
    <citation type="journal article" date="2019" name="Int. J. Syst. Evol. Microbiol.">
        <title>The Global Catalogue of Microorganisms (GCM) 10K type strain sequencing project: providing services to taxonomists for standard genome sequencing and annotation.</title>
        <authorList>
            <consortium name="The Broad Institute Genomics Platform"/>
            <consortium name="The Broad Institute Genome Sequencing Center for Infectious Disease"/>
            <person name="Wu L."/>
            <person name="Ma J."/>
        </authorList>
    </citation>
    <scope>NUCLEOTIDE SEQUENCE [LARGE SCALE GENOMIC DNA]</scope>
    <source>
        <strain evidence="3">CCUG 62952</strain>
    </source>
</reference>
<dbReference type="RefSeq" id="WP_386402994.1">
    <property type="nucleotide sequence ID" value="NZ_JBHTJH010000002.1"/>
</dbReference>
<protein>
    <submittedName>
        <fullName evidence="2">T9SS type A sorting domain-containing protein</fullName>
    </submittedName>
</protein>
<keyword evidence="1" id="KW-0732">Signal</keyword>
<name>A0ABW3CT69_9FLAO</name>
<accession>A0ABW3CT69</accession>
<evidence type="ECO:0000313" key="2">
    <source>
        <dbReference type="EMBL" id="MFD0860936.1"/>
    </source>
</evidence>
<dbReference type="NCBIfam" id="TIGR04183">
    <property type="entry name" value="Por_Secre_tail"/>
    <property type="match status" value="1"/>
</dbReference>
<sequence length="606" mass="65869">MKLKLLILIATVIPTVTFSQIYVSANDYIYVNDEVVYNGSYLNLQNNAEFFLRDEGQLIQGTAGVSANEGAGVLSVYQEGTSGAYEYNYWSSPVGNPSAAAGNENFGIGLLNDADRNVADADADTGFTPAVITGSFEGQADPLAISSRWIYTYEAGTTYSDWNFIGGASNVPAGLGFTMKGTQGTSPNNVGSNQRYDFRGKPNDGTITVNVGTGASTLTGNPYPSALDVAAFILDPLNSNTNGTVYYWDQAVRSSHYLNEYEGGYGTWVPGSTSLMPIDLGTFARAVYATYDFDGNAVGNTGNFGSSAYERRFAPIGQGFMIEGTANATVTLNNSHRVYYKESSPFSVFHRGISDEDTDMEEHLLMTKDGTFDLNEIEILEVPTIYVLININNTYTRELALAYRNGTSIDHDFGADGKLMDALAIDAYFAIAENKYTIQSTAFDLEEKVPLGIDASTNATIDIKVGDVKHLPEDQGIYLYDALEDSYTDIREGIFSIALPSGTLNDRFSITLTANDRVLSTEDVKFDEQISVIHDNVEKKLVIKSNGEIDIKSIALFNSLGQRVLKNKGGGEDILEISTKNLQAGMYIAYVSSKENVTLAKKILIK</sequence>
<keyword evidence="3" id="KW-1185">Reference proteome</keyword>
<dbReference type="EMBL" id="JBHTJH010000002">
    <property type="protein sequence ID" value="MFD0860936.1"/>
    <property type="molecule type" value="Genomic_DNA"/>
</dbReference>
<evidence type="ECO:0000313" key="3">
    <source>
        <dbReference type="Proteomes" id="UP001596978"/>
    </source>
</evidence>
<evidence type="ECO:0000256" key="1">
    <source>
        <dbReference type="ARBA" id="ARBA00022729"/>
    </source>
</evidence>
<dbReference type="Proteomes" id="UP001596978">
    <property type="component" value="Unassembled WGS sequence"/>
</dbReference>
<dbReference type="InterPro" id="IPR026444">
    <property type="entry name" value="Secre_tail"/>
</dbReference>
<proteinExistence type="predicted"/>
<organism evidence="2 3">
    <name type="scientific">Sungkyunkwania multivorans</name>
    <dbReference type="NCBI Taxonomy" id="1173618"/>
    <lineage>
        <taxon>Bacteria</taxon>
        <taxon>Pseudomonadati</taxon>
        <taxon>Bacteroidota</taxon>
        <taxon>Flavobacteriia</taxon>
        <taxon>Flavobacteriales</taxon>
        <taxon>Flavobacteriaceae</taxon>
        <taxon>Sungkyunkwania</taxon>
    </lineage>
</organism>
<comment type="caution">
    <text evidence="2">The sequence shown here is derived from an EMBL/GenBank/DDBJ whole genome shotgun (WGS) entry which is preliminary data.</text>
</comment>